<reference evidence="2" key="2">
    <citation type="submission" date="2015-01" db="EMBL/GenBank/DDBJ databases">
        <title>Evolutionary Origins and Diversification of the Mycorrhizal Mutualists.</title>
        <authorList>
            <consortium name="DOE Joint Genome Institute"/>
            <consortium name="Mycorrhizal Genomics Consortium"/>
            <person name="Kohler A."/>
            <person name="Kuo A."/>
            <person name="Nagy L.G."/>
            <person name="Floudas D."/>
            <person name="Copeland A."/>
            <person name="Barry K.W."/>
            <person name="Cichocki N."/>
            <person name="Veneault-Fourrey C."/>
            <person name="LaButti K."/>
            <person name="Lindquist E.A."/>
            <person name="Lipzen A."/>
            <person name="Lundell T."/>
            <person name="Morin E."/>
            <person name="Murat C."/>
            <person name="Riley R."/>
            <person name="Ohm R."/>
            <person name="Sun H."/>
            <person name="Tunlid A."/>
            <person name="Henrissat B."/>
            <person name="Grigoriev I.V."/>
            <person name="Hibbett D.S."/>
            <person name="Martin F."/>
        </authorList>
    </citation>
    <scope>NUCLEOTIDE SEQUENCE [LARGE SCALE GENOMIC DNA]</scope>
    <source>
        <strain evidence="2">F 1598</strain>
    </source>
</reference>
<keyword evidence="2" id="KW-1185">Reference proteome</keyword>
<organism evidence="1 2">
    <name type="scientific">Piloderma croceum (strain F 1598)</name>
    <dbReference type="NCBI Taxonomy" id="765440"/>
    <lineage>
        <taxon>Eukaryota</taxon>
        <taxon>Fungi</taxon>
        <taxon>Dikarya</taxon>
        <taxon>Basidiomycota</taxon>
        <taxon>Agaricomycotina</taxon>
        <taxon>Agaricomycetes</taxon>
        <taxon>Agaricomycetidae</taxon>
        <taxon>Atheliales</taxon>
        <taxon>Atheliaceae</taxon>
        <taxon>Piloderma</taxon>
    </lineage>
</organism>
<name>A0A0C3BEY1_PILCF</name>
<proteinExistence type="predicted"/>
<evidence type="ECO:0000313" key="1">
    <source>
        <dbReference type="EMBL" id="KIM84868.1"/>
    </source>
</evidence>
<dbReference type="HOGENOM" id="CLU_655626_0_0_1"/>
<dbReference type="AlphaFoldDB" id="A0A0C3BEY1"/>
<dbReference type="EMBL" id="KN832986">
    <property type="protein sequence ID" value="KIM84868.1"/>
    <property type="molecule type" value="Genomic_DNA"/>
</dbReference>
<gene>
    <name evidence="1" type="ORF">PILCRDRAFT_817672</name>
</gene>
<evidence type="ECO:0000313" key="2">
    <source>
        <dbReference type="Proteomes" id="UP000054166"/>
    </source>
</evidence>
<dbReference type="Proteomes" id="UP000054166">
    <property type="component" value="Unassembled WGS sequence"/>
</dbReference>
<accession>A0A0C3BEY1</accession>
<protein>
    <submittedName>
        <fullName evidence="1">Uncharacterized protein</fullName>
    </submittedName>
</protein>
<sequence length="397" mass="44868">MLLVLPRLQRVFPLRQWCSRRTLSNAVPKYSSKVRALPFVTSQENALRIMNNYFNFTLLSKDASMTRMWQILRAMNNSPVKHVQAVYLPGWIVDAEVQTNAWLGDSAQQLTTVQLVDSYVPGCSFRVLSGISLNNNDIAASDAIPFSNDLITQHGSQVLCLPYTISPFSLVKKLRSQPKRIVVNDGLQFDPAINLNFLAAYPILIPLYLAQYENESVSTTVFLEAFTSTLSFISMNRVYFELCDDSLLTVISRWLKFANHVHSGYWQAHGPATPFSKVIMPSGKHSDVLHQWLDEMISQPGGAEQLVSGSPVDFADLRVREFTEEETFKNRDFLNVSCDVANMKHILKEIPDLGVKISSISKVSEDAFASATINEINRLHQKRDAMMPQWWKEASKS</sequence>
<dbReference type="InParanoid" id="A0A0C3BEY1"/>
<reference evidence="1 2" key="1">
    <citation type="submission" date="2014-04" db="EMBL/GenBank/DDBJ databases">
        <authorList>
            <consortium name="DOE Joint Genome Institute"/>
            <person name="Kuo A."/>
            <person name="Tarkka M."/>
            <person name="Buscot F."/>
            <person name="Kohler A."/>
            <person name="Nagy L.G."/>
            <person name="Floudas D."/>
            <person name="Copeland A."/>
            <person name="Barry K.W."/>
            <person name="Cichocki N."/>
            <person name="Veneault-Fourrey C."/>
            <person name="LaButti K."/>
            <person name="Lindquist E.A."/>
            <person name="Lipzen A."/>
            <person name="Lundell T."/>
            <person name="Morin E."/>
            <person name="Murat C."/>
            <person name="Sun H."/>
            <person name="Tunlid A."/>
            <person name="Henrissat B."/>
            <person name="Grigoriev I.V."/>
            <person name="Hibbett D.S."/>
            <person name="Martin F."/>
            <person name="Nordberg H.P."/>
            <person name="Cantor M.N."/>
            <person name="Hua S.X."/>
        </authorList>
    </citation>
    <scope>NUCLEOTIDE SEQUENCE [LARGE SCALE GENOMIC DNA]</scope>
    <source>
        <strain evidence="1 2">F 1598</strain>
    </source>
</reference>
<dbReference type="OrthoDB" id="2349883at2759"/>